<comment type="caution">
    <text evidence="1">The sequence shown here is derived from an EMBL/GenBank/DDBJ whole genome shotgun (WGS) entry which is preliminary data.</text>
</comment>
<dbReference type="Proteomes" id="UP000499080">
    <property type="component" value="Unassembled WGS sequence"/>
</dbReference>
<dbReference type="EMBL" id="BGPR01000979">
    <property type="protein sequence ID" value="GBM41939.1"/>
    <property type="molecule type" value="Genomic_DNA"/>
</dbReference>
<reference evidence="1 2" key="1">
    <citation type="journal article" date="2019" name="Sci. Rep.">
        <title>Orb-weaving spider Araneus ventricosus genome elucidates the spidroin gene catalogue.</title>
        <authorList>
            <person name="Kono N."/>
            <person name="Nakamura H."/>
            <person name="Ohtoshi R."/>
            <person name="Moran D.A.P."/>
            <person name="Shinohara A."/>
            <person name="Yoshida Y."/>
            <person name="Fujiwara M."/>
            <person name="Mori M."/>
            <person name="Tomita M."/>
            <person name="Arakawa K."/>
        </authorList>
    </citation>
    <scope>NUCLEOTIDE SEQUENCE [LARGE SCALE GENOMIC DNA]</scope>
</reference>
<accession>A0A4Y2FNN5</accession>
<keyword evidence="2" id="KW-1185">Reference proteome</keyword>
<sequence length="87" mass="9976">MWYAYSWGTQKDQLGYATKVSILQPITSAYKDPQTVGYKPINQASPPIKTDNVFNWHFVTTKDIRPYSPSMVGIQRLNDGFYAIAER</sequence>
<gene>
    <name evidence="1" type="ORF">AVEN_142913_1</name>
</gene>
<evidence type="ECO:0000313" key="1">
    <source>
        <dbReference type="EMBL" id="GBM41939.1"/>
    </source>
</evidence>
<name>A0A4Y2FNN5_ARAVE</name>
<organism evidence="1 2">
    <name type="scientific">Araneus ventricosus</name>
    <name type="common">Orbweaver spider</name>
    <name type="synonym">Epeira ventricosa</name>
    <dbReference type="NCBI Taxonomy" id="182803"/>
    <lineage>
        <taxon>Eukaryota</taxon>
        <taxon>Metazoa</taxon>
        <taxon>Ecdysozoa</taxon>
        <taxon>Arthropoda</taxon>
        <taxon>Chelicerata</taxon>
        <taxon>Arachnida</taxon>
        <taxon>Araneae</taxon>
        <taxon>Araneomorphae</taxon>
        <taxon>Entelegynae</taxon>
        <taxon>Araneoidea</taxon>
        <taxon>Araneidae</taxon>
        <taxon>Araneus</taxon>
    </lineage>
</organism>
<evidence type="ECO:0000313" key="2">
    <source>
        <dbReference type="Proteomes" id="UP000499080"/>
    </source>
</evidence>
<dbReference type="AlphaFoldDB" id="A0A4Y2FNN5"/>
<proteinExistence type="predicted"/>
<protein>
    <submittedName>
        <fullName evidence="1">Uncharacterized protein</fullName>
    </submittedName>
</protein>